<feature type="transmembrane region" description="Helical" evidence="10">
    <location>
        <begin position="407"/>
        <end position="428"/>
    </location>
</feature>
<feature type="transmembrane region" description="Helical" evidence="10">
    <location>
        <begin position="45"/>
        <end position="78"/>
    </location>
</feature>
<dbReference type="GO" id="GO:0015297">
    <property type="term" value="F:antiporter activity"/>
    <property type="evidence" value="ECO:0007669"/>
    <property type="project" value="UniProtKB-KW"/>
</dbReference>
<dbReference type="HOGENOM" id="CLU_012893_5_3_7"/>
<feature type="transmembrane region" description="Helical" evidence="10">
    <location>
        <begin position="310"/>
        <end position="331"/>
    </location>
</feature>
<evidence type="ECO:0000256" key="8">
    <source>
        <dbReference type="ARBA" id="ARBA00023136"/>
    </source>
</evidence>
<evidence type="ECO:0000313" key="12">
    <source>
        <dbReference type="Proteomes" id="UP000008139"/>
    </source>
</evidence>
<evidence type="ECO:0000256" key="5">
    <source>
        <dbReference type="ARBA" id="ARBA00022692"/>
    </source>
</evidence>
<keyword evidence="3" id="KW-0050">Antiport</keyword>
<feature type="transmembrane region" description="Helical" evidence="10">
    <location>
        <begin position="12"/>
        <end position="33"/>
    </location>
</feature>
<protein>
    <recommendedName>
        <fullName evidence="9">Multidrug-efflux transporter</fullName>
    </recommendedName>
</protein>
<evidence type="ECO:0000256" key="7">
    <source>
        <dbReference type="ARBA" id="ARBA00023065"/>
    </source>
</evidence>
<dbReference type="eggNOG" id="COG0534">
    <property type="taxonomic scope" value="Bacteria"/>
</dbReference>
<accession>F2LTH8</accession>
<name>F2LTH8_HIPMA</name>
<dbReference type="PANTHER" id="PTHR43298">
    <property type="entry name" value="MULTIDRUG RESISTANCE PROTEIN NORM-RELATED"/>
    <property type="match status" value="1"/>
</dbReference>
<feature type="transmembrane region" description="Helical" evidence="10">
    <location>
        <begin position="163"/>
        <end position="187"/>
    </location>
</feature>
<feature type="transmembrane region" description="Helical" evidence="10">
    <location>
        <begin position="351"/>
        <end position="371"/>
    </location>
</feature>
<dbReference type="PIRSF" id="PIRSF006603">
    <property type="entry name" value="DinF"/>
    <property type="match status" value="1"/>
</dbReference>
<evidence type="ECO:0000256" key="1">
    <source>
        <dbReference type="ARBA" id="ARBA00004651"/>
    </source>
</evidence>
<evidence type="ECO:0000313" key="11">
    <source>
        <dbReference type="EMBL" id="AEA33303.1"/>
    </source>
</evidence>
<dbReference type="InterPro" id="IPR002528">
    <property type="entry name" value="MATE_fam"/>
</dbReference>
<dbReference type="FunCoup" id="F2LTH8">
    <property type="interactions" value="83"/>
</dbReference>
<evidence type="ECO:0000256" key="2">
    <source>
        <dbReference type="ARBA" id="ARBA00022448"/>
    </source>
</evidence>
<gene>
    <name evidence="11" type="ordered locus">Hipma_0326</name>
</gene>
<sequence>MFKRVDPTKEPLLRSIVFLSIPMMLEMAAQNLFNLVDTYFVSRISYLAIGALVSSSIIMMVLYSISIGISTACGIFVSYFWGAKKFSRAYFFYSNTFSFIVALSIILIAIFYAFLSRIISLVGLEGMVYSYAYQYLSIAVLGLGFNFLFSLNNSSLRSISMPSLALTVMVLANSLNAALDPLFIFYLKMGIKGAALSTVVSIFIGLIFQYYLLFSKGFYIAFRIRLRVIKKIIKKGVYASLHLFFRIISMLVLIKIIGSISQIAISGYSVVIRVYQVLLFLVFGLANASFVVVGQNFGAKNIERIKKAPWYAITFALVFVGILNVVLYLNGDFLLSLFVKDSTVFAICKDVLFFYFISYPFVIASTIASRSSMALHDTKRPSMVNLFNLWFFLIPLAYVLSRFYSVHGIWMAIAISNFTAFVANTILLKLNIKRAIYEISKS</sequence>
<reference evidence="12" key="2">
    <citation type="submission" date="2011-03" db="EMBL/GenBank/DDBJ databases">
        <title>The complete genome of Hippea maritima DSM 10411.</title>
        <authorList>
            <consortium name="US DOE Joint Genome Institute (JGI-PGF)"/>
            <person name="Lucas S."/>
            <person name="Copeland A."/>
            <person name="Lapidus A."/>
            <person name="Bruce D."/>
            <person name="Goodwin L."/>
            <person name="Pitluck S."/>
            <person name="Peters L."/>
            <person name="Kyrpides N."/>
            <person name="Mavromatis K."/>
            <person name="Pagani I."/>
            <person name="Ivanova N."/>
            <person name="Mikhailova N."/>
            <person name="Lu M."/>
            <person name="Detter J.C."/>
            <person name="Tapia R."/>
            <person name="Han C."/>
            <person name="Land M."/>
            <person name="Hauser L."/>
            <person name="Markowitz V."/>
            <person name="Cheng J.-F."/>
            <person name="Hugenholtz P."/>
            <person name="Woyke T."/>
            <person name="Wu D."/>
            <person name="Spring S."/>
            <person name="Schroeder M."/>
            <person name="Brambilla E."/>
            <person name="Klenk H.-P."/>
            <person name="Eisen J.A."/>
        </authorList>
    </citation>
    <scope>NUCLEOTIDE SEQUENCE [LARGE SCALE GENOMIC DNA]</scope>
    <source>
        <strain evidence="12">ATCC 700847 / DSM 10411 / MH2</strain>
    </source>
</reference>
<dbReference type="GO" id="GO:0005886">
    <property type="term" value="C:plasma membrane"/>
    <property type="evidence" value="ECO:0007669"/>
    <property type="project" value="UniProtKB-SubCell"/>
</dbReference>
<dbReference type="OrthoDB" id="9805232at2"/>
<dbReference type="PANTHER" id="PTHR43298:SF2">
    <property type="entry name" value="FMN_FAD EXPORTER YEEO-RELATED"/>
    <property type="match status" value="1"/>
</dbReference>
<dbReference type="InterPro" id="IPR050222">
    <property type="entry name" value="MATE_MdtK"/>
</dbReference>
<feature type="transmembrane region" description="Helical" evidence="10">
    <location>
        <begin position="132"/>
        <end position="151"/>
    </location>
</feature>
<dbReference type="KEGG" id="hmr:Hipma_0326"/>
<dbReference type="Pfam" id="PF01554">
    <property type="entry name" value="MatE"/>
    <property type="match status" value="2"/>
</dbReference>
<keyword evidence="12" id="KW-1185">Reference proteome</keyword>
<dbReference type="STRING" id="760142.Hipma_0326"/>
<evidence type="ECO:0000256" key="9">
    <source>
        <dbReference type="ARBA" id="ARBA00031636"/>
    </source>
</evidence>
<dbReference type="AlphaFoldDB" id="F2LTH8"/>
<feature type="transmembrane region" description="Helical" evidence="10">
    <location>
        <begin position="90"/>
        <end position="112"/>
    </location>
</feature>
<reference evidence="11 12" key="1">
    <citation type="journal article" date="2011" name="Stand. Genomic Sci.">
        <title>Complete genome sequence of the thermophilic sulfur-reducer Hippea maritima type strain (MH(2)).</title>
        <authorList>
            <person name="Huntemann M."/>
            <person name="Lu M."/>
            <person name="Nolan M."/>
            <person name="Lapidus A."/>
            <person name="Lucas S."/>
            <person name="Hammon N."/>
            <person name="Deshpande S."/>
            <person name="Cheng J.F."/>
            <person name="Tapia R."/>
            <person name="Han C."/>
            <person name="Goodwin L."/>
            <person name="Pitluck S."/>
            <person name="Liolios K."/>
            <person name="Pagani I."/>
            <person name="Ivanova N."/>
            <person name="Ovchinikova G."/>
            <person name="Pati A."/>
            <person name="Chen A."/>
            <person name="Palaniappan K."/>
            <person name="Land M."/>
            <person name="Hauser L."/>
            <person name="Jeffries C.D."/>
            <person name="Detter J.C."/>
            <person name="Brambilla E.M."/>
            <person name="Rohde M."/>
            <person name="Spring S."/>
            <person name="Goker M."/>
            <person name="Woyke T."/>
            <person name="Bristow J."/>
            <person name="Eisen J.A."/>
            <person name="Markowitz V."/>
            <person name="Hugenholtz P."/>
            <person name="Kyrpides N.C."/>
            <person name="Klenk H.P."/>
            <person name="Mavromatis K."/>
        </authorList>
    </citation>
    <scope>NUCLEOTIDE SEQUENCE [LARGE SCALE GENOMIC DNA]</scope>
    <source>
        <strain evidence="12">ATCC 700847 / DSM 10411 / MH2</strain>
    </source>
</reference>
<comment type="subcellular location">
    <subcellularLocation>
        <location evidence="1">Cell membrane</location>
        <topology evidence="1">Multi-pass membrane protein</topology>
    </subcellularLocation>
</comment>
<keyword evidence="7" id="KW-0406">Ion transport</keyword>
<dbReference type="GO" id="GO:0042910">
    <property type="term" value="F:xenobiotic transmembrane transporter activity"/>
    <property type="evidence" value="ECO:0007669"/>
    <property type="project" value="InterPro"/>
</dbReference>
<evidence type="ECO:0000256" key="3">
    <source>
        <dbReference type="ARBA" id="ARBA00022449"/>
    </source>
</evidence>
<proteinExistence type="predicted"/>
<feature type="transmembrane region" description="Helical" evidence="10">
    <location>
        <begin position="199"/>
        <end position="222"/>
    </location>
</feature>
<keyword evidence="8 10" id="KW-0472">Membrane</keyword>
<evidence type="ECO:0000256" key="4">
    <source>
        <dbReference type="ARBA" id="ARBA00022475"/>
    </source>
</evidence>
<feature type="transmembrane region" description="Helical" evidence="10">
    <location>
        <begin position="243"/>
        <end position="265"/>
    </location>
</feature>
<evidence type="ECO:0000256" key="10">
    <source>
        <dbReference type="SAM" id="Phobius"/>
    </source>
</evidence>
<organism evidence="11 12">
    <name type="scientific">Hippea maritima (strain ATCC 700847 / DSM 10411 / MH2)</name>
    <dbReference type="NCBI Taxonomy" id="760142"/>
    <lineage>
        <taxon>Bacteria</taxon>
        <taxon>Pseudomonadati</taxon>
        <taxon>Campylobacterota</taxon>
        <taxon>Desulfurellia</taxon>
        <taxon>Desulfurellales</taxon>
        <taxon>Hippeaceae</taxon>
        <taxon>Hippea</taxon>
    </lineage>
</organism>
<keyword evidence="6 10" id="KW-1133">Transmembrane helix</keyword>
<keyword evidence="2" id="KW-0813">Transport</keyword>
<feature type="transmembrane region" description="Helical" evidence="10">
    <location>
        <begin position="277"/>
        <end position="298"/>
    </location>
</feature>
<keyword evidence="5 10" id="KW-0812">Transmembrane</keyword>
<dbReference type="Proteomes" id="UP000008139">
    <property type="component" value="Chromosome"/>
</dbReference>
<dbReference type="InterPro" id="IPR048279">
    <property type="entry name" value="MdtK-like"/>
</dbReference>
<keyword evidence="4" id="KW-1003">Cell membrane</keyword>
<dbReference type="InParanoid" id="F2LTH8"/>
<evidence type="ECO:0000256" key="6">
    <source>
        <dbReference type="ARBA" id="ARBA00022989"/>
    </source>
</evidence>
<dbReference type="GO" id="GO:0006811">
    <property type="term" value="P:monoatomic ion transport"/>
    <property type="evidence" value="ECO:0007669"/>
    <property type="project" value="UniProtKB-KW"/>
</dbReference>
<dbReference type="RefSeq" id="WP_013681347.1">
    <property type="nucleotide sequence ID" value="NC_015318.1"/>
</dbReference>
<dbReference type="EMBL" id="CP002606">
    <property type="protein sequence ID" value="AEA33303.1"/>
    <property type="molecule type" value="Genomic_DNA"/>
</dbReference>
<dbReference type="NCBIfam" id="TIGR00797">
    <property type="entry name" value="matE"/>
    <property type="match status" value="1"/>
</dbReference>
<feature type="transmembrane region" description="Helical" evidence="10">
    <location>
        <begin position="383"/>
        <end position="401"/>
    </location>
</feature>